<dbReference type="InterPro" id="IPR011489">
    <property type="entry name" value="EMI_domain"/>
</dbReference>
<dbReference type="OrthoDB" id="5978068at2759"/>
<dbReference type="Proteomes" id="UP000887567">
    <property type="component" value="Unplaced"/>
</dbReference>
<dbReference type="EnsemblMetazoa" id="XM_021049695.2">
    <property type="protein sequence ID" value="XP_020905354.1"/>
    <property type="gene ID" value="LOC110243571"/>
</dbReference>
<feature type="region of interest" description="Disordered" evidence="3">
    <location>
        <begin position="192"/>
        <end position="301"/>
    </location>
</feature>
<keyword evidence="2" id="KW-1015">Disulfide bond</keyword>
<dbReference type="GO" id="GO:0030198">
    <property type="term" value="P:extracellular matrix organization"/>
    <property type="evidence" value="ECO:0007669"/>
    <property type="project" value="TreeGrafter"/>
</dbReference>
<dbReference type="KEGG" id="epa:110243571"/>
<organism evidence="5 6">
    <name type="scientific">Exaiptasia diaphana</name>
    <name type="common">Tropical sea anemone</name>
    <name type="synonym">Aiptasia pulchella</name>
    <dbReference type="NCBI Taxonomy" id="2652724"/>
    <lineage>
        <taxon>Eukaryota</taxon>
        <taxon>Metazoa</taxon>
        <taxon>Cnidaria</taxon>
        <taxon>Anthozoa</taxon>
        <taxon>Hexacorallia</taxon>
        <taxon>Actiniaria</taxon>
        <taxon>Aiptasiidae</taxon>
        <taxon>Exaiptasia</taxon>
    </lineage>
</organism>
<dbReference type="GO" id="GO:0030020">
    <property type="term" value="F:extracellular matrix structural constituent conferring tensile strength"/>
    <property type="evidence" value="ECO:0007669"/>
    <property type="project" value="TreeGrafter"/>
</dbReference>
<dbReference type="PANTHER" id="PTHR24023">
    <property type="entry name" value="COLLAGEN ALPHA"/>
    <property type="match status" value="1"/>
</dbReference>
<feature type="compositionally biased region" description="Low complexity" evidence="3">
    <location>
        <begin position="203"/>
        <end position="232"/>
    </location>
</feature>
<feature type="region of interest" description="Disordered" evidence="3">
    <location>
        <begin position="335"/>
        <end position="358"/>
    </location>
</feature>
<reference evidence="5" key="1">
    <citation type="submission" date="2022-11" db="UniProtKB">
        <authorList>
            <consortium name="EnsemblMetazoa"/>
        </authorList>
    </citation>
    <scope>IDENTIFICATION</scope>
</reference>
<dbReference type="OMA" id="PCAKVIS"/>
<evidence type="ECO:0000256" key="1">
    <source>
        <dbReference type="ARBA" id="ARBA00022729"/>
    </source>
</evidence>
<feature type="compositionally biased region" description="Low complexity" evidence="3">
    <location>
        <begin position="339"/>
        <end position="349"/>
    </location>
</feature>
<keyword evidence="6" id="KW-1185">Reference proteome</keyword>
<dbReference type="PANTHER" id="PTHR24023:SF1112">
    <property type="entry name" value="COL_CUTICLE_N DOMAIN-CONTAINING PROTEIN-RELATED"/>
    <property type="match status" value="1"/>
</dbReference>
<sequence length="358" mass="38985">MASIFRFYMEQIVRLAVVFLAWYCIEAVHNQQSLDLYSKTPKNIPSNAYGQLPLYRSKSDALFRQQPSQPKLEQFQQQTSSAENVQTKSGRVSDSSGRYCLFETSRQVPCPVAVRKKVQQKFHYYCGSLYKKICSGYRAVFVPEYKIQMKTVYTTVRECCPGFTGPKCEKSCFNCSMIQRWTKRLETVEKKLSGGRGVDVTEPSRGQTGPQGPRGVPGPRGIPGAQGPRGQNGPPGPPGKPGESVIGPQGPVGPPGRPGVAIGEPGPPGPQGPPGVPGLPGAPGTPGGKIPTGGEKKAVTSPDMKDVMEQFSAMLFRIQQLEERVNACKCPVRREPAVRPTQRPPTTTQDYDMFGPPA</sequence>
<accession>A0A913XJL1</accession>
<dbReference type="InterPro" id="IPR050149">
    <property type="entry name" value="Collagen_superfamily"/>
</dbReference>
<evidence type="ECO:0000313" key="6">
    <source>
        <dbReference type="Proteomes" id="UP000887567"/>
    </source>
</evidence>
<evidence type="ECO:0000256" key="3">
    <source>
        <dbReference type="SAM" id="MobiDB-lite"/>
    </source>
</evidence>
<dbReference type="GeneID" id="110243571"/>
<evidence type="ECO:0000313" key="5">
    <source>
        <dbReference type="EnsemblMetazoa" id="XP_020905354.1"/>
    </source>
</evidence>
<feature type="domain" description="EMI" evidence="4">
    <location>
        <begin position="96"/>
        <end position="170"/>
    </location>
</feature>
<dbReference type="RefSeq" id="XP_020905354.1">
    <property type="nucleotide sequence ID" value="XM_021049695.2"/>
</dbReference>
<dbReference type="Pfam" id="PF07546">
    <property type="entry name" value="EMI"/>
    <property type="match status" value="1"/>
</dbReference>
<proteinExistence type="predicted"/>
<evidence type="ECO:0000256" key="2">
    <source>
        <dbReference type="ARBA" id="ARBA00023157"/>
    </source>
</evidence>
<evidence type="ECO:0000259" key="4">
    <source>
        <dbReference type="PROSITE" id="PS51041"/>
    </source>
</evidence>
<dbReference type="GO" id="GO:0031012">
    <property type="term" value="C:extracellular matrix"/>
    <property type="evidence" value="ECO:0007669"/>
    <property type="project" value="TreeGrafter"/>
</dbReference>
<protein>
    <recommendedName>
        <fullName evidence="4">EMI domain-containing protein</fullName>
    </recommendedName>
</protein>
<dbReference type="AlphaFoldDB" id="A0A913XJL1"/>
<name>A0A913XJL1_EXADI</name>
<keyword evidence="1" id="KW-0732">Signal</keyword>
<dbReference type="PROSITE" id="PS51041">
    <property type="entry name" value="EMI"/>
    <property type="match status" value="1"/>
</dbReference>
<dbReference type="GO" id="GO:0005615">
    <property type="term" value="C:extracellular space"/>
    <property type="evidence" value="ECO:0007669"/>
    <property type="project" value="TreeGrafter"/>
</dbReference>
<feature type="compositionally biased region" description="Pro residues" evidence="3">
    <location>
        <begin position="265"/>
        <end position="277"/>
    </location>
</feature>